<organism evidence="1 2">
    <name type="scientific">Acidiphilium iwatense</name>
    <dbReference type="NCBI Taxonomy" id="768198"/>
    <lineage>
        <taxon>Bacteria</taxon>
        <taxon>Pseudomonadati</taxon>
        <taxon>Pseudomonadota</taxon>
        <taxon>Alphaproteobacteria</taxon>
        <taxon>Acetobacterales</taxon>
        <taxon>Acidocellaceae</taxon>
        <taxon>Acidiphilium</taxon>
    </lineage>
</organism>
<protein>
    <submittedName>
        <fullName evidence="1">Uncharacterized protein</fullName>
    </submittedName>
</protein>
<name>A0ABS9DWJ9_9PROT</name>
<dbReference type="EMBL" id="JAKGBZ010000018">
    <property type="protein sequence ID" value="MCF3947117.1"/>
    <property type="molecule type" value="Genomic_DNA"/>
</dbReference>
<dbReference type="InterPro" id="IPR029044">
    <property type="entry name" value="Nucleotide-diphossugar_trans"/>
</dbReference>
<proteinExistence type="predicted"/>
<dbReference type="SUPFAM" id="SSF53448">
    <property type="entry name" value="Nucleotide-diphospho-sugar transferases"/>
    <property type="match status" value="1"/>
</dbReference>
<keyword evidence="2" id="KW-1185">Reference proteome</keyword>
<evidence type="ECO:0000313" key="1">
    <source>
        <dbReference type="EMBL" id="MCF3947117.1"/>
    </source>
</evidence>
<comment type="caution">
    <text evidence="1">The sequence shown here is derived from an EMBL/GenBank/DDBJ whole genome shotgun (WGS) entry which is preliminary data.</text>
</comment>
<gene>
    <name evidence="1" type="ORF">L2A60_10545</name>
</gene>
<reference evidence="1 2" key="1">
    <citation type="submission" date="2022-01" db="EMBL/GenBank/DDBJ databases">
        <authorList>
            <person name="Won M."/>
            <person name="Kim S.-J."/>
            <person name="Kwon S.-W."/>
        </authorList>
    </citation>
    <scope>NUCLEOTIDE SEQUENCE [LARGE SCALE GENOMIC DNA]</scope>
    <source>
        <strain evidence="1 2">KCTC 23505</strain>
    </source>
</reference>
<accession>A0ABS9DWJ9</accession>
<dbReference type="Proteomes" id="UP001521209">
    <property type="component" value="Unassembled WGS sequence"/>
</dbReference>
<dbReference type="RefSeq" id="WP_235704350.1">
    <property type="nucleotide sequence ID" value="NZ_JAKGBZ010000018.1"/>
</dbReference>
<dbReference type="Gene3D" id="3.90.550.10">
    <property type="entry name" value="Spore Coat Polysaccharide Biosynthesis Protein SpsA, Chain A"/>
    <property type="match status" value="1"/>
</dbReference>
<sequence length="300" mass="33723">MRWYFAIDEGGSDGDAGLHARLAVRSAALAGTLEPRLLYHGARNEFTRWMERHGVTVIDAEPPCLDAMRVAEARGAFRAHSLGHWLRLAIPLIDRDADFALYTDCDIAFLRPVDWGAIRPRVFAAAPEFAPDVWNYFNSGVMVLNLAALRSSQPAFETVLRARFAEADARTYDDQVALNQAFRGHWDRLDPGLNAKPYWPHDPRAGVLHFHGPKLGGIEAIADRHWNWSDPTSRAIGALCDAHVPRYVAWLTDLGERMQMVDIGLALRLHRVAGRLAAYQRTNAPRTHDLTFMRAHLFAD</sequence>
<evidence type="ECO:0000313" key="2">
    <source>
        <dbReference type="Proteomes" id="UP001521209"/>
    </source>
</evidence>